<dbReference type="SMART" id="SM00448">
    <property type="entry name" value="REC"/>
    <property type="match status" value="1"/>
</dbReference>
<evidence type="ECO:0000313" key="12">
    <source>
        <dbReference type="Proteomes" id="UP000503088"/>
    </source>
</evidence>
<evidence type="ECO:0000256" key="1">
    <source>
        <dbReference type="ARBA" id="ARBA00004496"/>
    </source>
</evidence>
<keyword evidence="12" id="KW-1185">Reference proteome</keyword>
<dbReference type="InterPro" id="IPR036388">
    <property type="entry name" value="WH-like_DNA-bd_sf"/>
</dbReference>
<evidence type="ECO:0000256" key="2">
    <source>
        <dbReference type="ARBA" id="ARBA00022553"/>
    </source>
</evidence>
<evidence type="ECO:0000256" key="7">
    <source>
        <dbReference type="PROSITE-ProRule" id="PRU00169"/>
    </source>
</evidence>
<dbReference type="FunFam" id="3.40.50.2300:FF:000001">
    <property type="entry name" value="DNA-binding response regulator PhoB"/>
    <property type="match status" value="1"/>
</dbReference>
<dbReference type="InterPro" id="IPR016032">
    <property type="entry name" value="Sig_transdc_resp-reg_C-effctor"/>
</dbReference>
<comment type="subcellular location">
    <subcellularLocation>
        <location evidence="1">Cytoplasm</location>
    </subcellularLocation>
</comment>
<dbReference type="GO" id="GO:0006355">
    <property type="term" value="P:regulation of DNA-templated transcription"/>
    <property type="evidence" value="ECO:0007669"/>
    <property type="project" value="InterPro"/>
</dbReference>
<organism evidence="11 12">
    <name type="scientific">Kroppenstedtia pulmonis</name>
    <dbReference type="NCBI Taxonomy" id="1380685"/>
    <lineage>
        <taxon>Bacteria</taxon>
        <taxon>Bacillati</taxon>
        <taxon>Bacillota</taxon>
        <taxon>Bacilli</taxon>
        <taxon>Bacillales</taxon>
        <taxon>Thermoactinomycetaceae</taxon>
        <taxon>Kroppenstedtia</taxon>
    </lineage>
</organism>
<dbReference type="InterPro" id="IPR011006">
    <property type="entry name" value="CheY-like_superfamily"/>
</dbReference>
<dbReference type="SUPFAM" id="SSF46894">
    <property type="entry name" value="C-terminal effector domain of the bipartite response regulators"/>
    <property type="match status" value="1"/>
</dbReference>
<dbReference type="SUPFAM" id="SSF52172">
    <property type="entry name" value="CheY-like"/>
    <property type="match status" value="1"/>
</dbReference>
<dbReference type="GO" id="GO:0032993">
    <property type="term" value="C:protein-DNA complex"/>
    <property type="evidence" value="ECO:0007669"/>
    <property type="project" value="TreeGrafter"/>
</dbReference>
<dbReference type="CDD" id="cd00383">
    <property type="entry name" value="trans_reg_C"/>
    <property type="match status" value="1"/>
</dbReference>
<dbReference type="PANTHER" id="PTHR48111">
    <property type="entry name" value="REGULATOR OF RPOS"/>
    <property type="match status" value="1"/>
</dbReference>
<dbReference type="InterPro" id="IPR039420">
    <property type="entry name" value="WalR-like"/>
</dbReference>
<dbReference type="AlphaFoldDB" id="A0A7D3XM78"/>
<feature type="domain" description="Response regulatory" evidence="9">
    <location>
        <begin position="4"/>
        <end position="117"/>
    </location>
</feature>
<dbReference type="InterPro" id="IPR001789">
    <property type="entry name" value="Sig_transdc_resp-reg_receiver"/>
</dbReference>
<name>A0A7D3XM78_9BACL</name>
<reference evidence="11 12" key="1">
    <citation type="submission" date="2020-01" db="EMBL/GenBank/DDBJ databases">
        <authorList>
            <person name="Gulvik C.A."/>
            <person name="Batra D.G."/>
        </authorList>
    </citation>
    <scope>NUCLEOTIDE SEQUENCE [LARGE SCALE GENOMIC DNA]</scope>
    <source>
        <strain evidence="11 12">W9323</strain>
    </source>
</reference>
<gene>
    <name evidence="11" type="ORF">GXN76_06325</name>
</gene>
<accession>A0A7D3XM78</accession>
<feature type="domain" description="OmpR/PhoB-type" evidence="10">
    <location>
        <begin position="130"/>
        <end position="229"/>
    </location>
</feature>
<keyword evidence="3" id="KW-0902">Two-component regulatory system</keyword>
<dbReference type="FunFam" id="1.10.10.10:FF:000018">
    <property type="entry name" value="DNA-binding response regulator ResD"/>
    <property type="match status" value="1"/>
</dbReference>
<feature type="DNA-binding region" description="OmpR/PhoB-type" evidence="8">
    <location>
        <begin position="130"/>
        <end position="229"/>
    </location>
</feature>
<dbReference type="PROSITE" id="PS50110">
    <property type="entry name" value="RESPONSE_REGULATORY"/>
    <property type="match status" value="1"/>
</dbReference>
<protein>
    <submittedName>
        <fullName evidence="11">Response regulator transcription factor</fullName>
    </submittedName>
</protein>
<dbReference type="Proteomes" id="UP000503088">
    <property type="component" value="Chromosome"/>
</dbReference>
<evidence type="ECO:0000259" key="10">
    <source>
        <dbReference type="PROSITE" id="PS51755"/>
    </source>
</evidence>
<dbReference type="KEGG" id="kpul:GXN76_06325"/>
<evidence type="ECO:0000256" key="4">
    <source>
        <dbReference type="ARBA" id="ARBA00023015"/>
    </source>
</evidence>
<dbReference type="RefSeq" id="WP_173221528.1">
    <property type="nucleotide sequence ID" value="NZ_CP048104.1"/>
</dbReference>
<evidence type="ECO:0000313" key="11">
    <source>
        <dbReference type="EMBL" id="QKG84129.1"/>
    </source>
</evidence>
<dbReference type="GO" id="GO:0000976">
    <property type="term" value="F:transcription cis-regulatory region binding"/>
    <property type="evidence" value="ECO:0007669"/>
    <property type="project" value="TreeGrafter"/>
</dbReference>
<proteinExistence type="predicted"/>
<dbReference type="SMART" id="SM00862">
    <property type="entry name" value="Trans_reg_C"/>
    <property type="match status" value="1"/>
</dbReference>
<dbReference type="GO" id="GO:0005829">
    <property type="term" value="C:cytosol"/>
    <property type="evidence" value="ECO:0007669"/>
    <property type="project" value="TreeGrafter"/>
</dbReference>
<dbReference type="GO" id="GO:0000156">
    <property type="term" value="F:phosphorelay response regulator activity"/>
    <property type="evidence" value="ECO:0007669"/>
    <property type="project" value="TreeGrafter"/>
</dbReference>
<keyword evidence="6" id="KW-0804">Transcription</keyword>
<dbReference type="Gene3D" id="3.40.50.2300">
    <property type="match status" value="1"/>
</dbReference>
<evidence type="ECO:0000256" key="3">
    <source>
        <dbReference type="ARBA" id="ARBA00023012"/>
    </source>
</evidence>
<keyword evidence="2 7" id="KW-0597">Phosphoprotein</keyword>
<evidence type="ECO:0000256" key="5">
    <source>
        <dbReference type="ARBA" id="ARBA00023125"/>
    </source>
</evidence>
<dbReference type="Gene3D" id="1.10.10.10">
    <property type="entry name" value="Winged helix-like DNA-binding domain superfamily/Winged helix DNA-binding domain"/>
    <property type="match status" value="1"/>
</dbReference>
<dbReference type="EMBL" id="CP048104">
    <property type="protein sequence ID" value="QKG84129.1"/>
    <property type="molecule type" value="Genomic_DNA"/>
</dbReference>
<keyword evidence="5 8" id="KW-0238">DNA-binding</keyword>
<evidence type="ECO:0000256" key="8">
    <source>
        <dbReference type="PROSITE-ProRule" id="PRU01091"/>
    </source>
</evidence>
<feature type="modified residue" description="4-aspartylphosphate" evidence="7">
    <location>
        <position position="53"/>
    </location>
</feature>
<keyword evidence="4" id="KW-0805">Transcription regulation</keyword>
<sequence>MEGKILIVDDEIQLLDSVSRFLRQEGFKTETMSDGRKAPLILKESSADLVLLDWMMPEKSGLEICRDIRSFSDVPIIFLTAKSEETDKLLGLELGGDDYITKPFSMRELSTRIRVVLRRVRKQETIPDKPEIIQRGSITIDPSRHQVWIATQELVLTPTEYQLLIVLVRTPGRVYSRLQLVEMVLGEEYLGYERSIDTHIHNLRKKMEQAAGKKEWIQTVFGVGYKFGEEH</sequence>
<dbReference type="Pfam" id="PF00486">
    <property type="entry name" value="Trans_reg_C"/>
    <property type="match status" value="1"/>
</dbReference>
<dbReference type="CDD" id="cd17574">
    <property type="entry name" value="REC_OmpR"/>
    <property type="match status" value="1"/>
</dbReference>
<dbReference type="PROSITE" id="PS51755">
    <property type="entry name" value="OMPR_PHOB"/>
    <property type="match status" value="1"/>
</dbReference>
<evidence type="ECO:0000256" key="6">
    <source>
        <dbReference type="ARBA" id="ARBA00023163"/>
    </source>
</evidence>
<dbReference type="PANTHER" id="PTHR48111:SF4">
    <property type="entry name" value="DNA-BINDING DUAL TRANSCRIPTIONAL REGULATOR OMPR"/>
    <property type="match status" value="1"/>
</dbReference>
<dbReference type="Gene3D" id="6.10.250.690">
    <property type="match status" value="1"/>
</dbReference>
<dbReference type="InterPro" id="IPR001867">
    <property type="entry name" value="OmpR/PhoB-type_DNA-bd"/>
</dbReference>
<dbReference type="Pfam" id="PF00072">
    <property type="entry name" value="Response_reg"/>
    <property type="match status" value="1"/>
</dbReference>
<evidence type="ECO:0000259" key="9">
    <source>
        <dbReference type="PROSITE" id="PS50110"/>
    </source>
</evidence>